<dbReference type="InterPro" id="IPR007016">
    <property type="entry name" value="O-antigen_ligase-rel_domated"/>
</dbReference>
<dbReference type="EMBL" id="CYZX01000009">
    <property type="protein sequence ID" value="CUO42271.1"/>
    <property type="molecule type" value="Genomic_DNA"/>
</dbReference>
<feature type="transmembrane region" description="Helical" evidence="5">
    <location>
        <begin position="80"/>
        <end position="96"/>
    </location>
</feature>
<feature type="transmembrane region" description="Helical" evidence="5">
    <location>
        <begin position="280"/>
        <end position="300"/>
    </location>
</feature>
<accession>A0A174EXT0</accession>
<organism evidence="7 8">
    <name type="scientific">Clostridium disporicum</name>
    <dbReference type="NCBI Taxonomy" id="84024"/>
    <lineage>
        <taxon>Bacteria</taxon>
        <taxon>Bacillati</taxon>
        <taxon>Bacillota</taxon>
        <taxon>Clostridia</taxon>
        <taxon>Eubacteriales</taxon>
        <taxon>Clostridiaceae</taxon>
        <taxon>Clostridium</taxon>
    </lineage>
</organism>
<dbReference type="Proteomes" id="UP000095594">
    <property type="component" value="Unassembled WGS sequence"/>
</dbReference>
<feature type="transmembrane region" description="Helical" evidence="5">
    <location>
        <begin position="116"/>
        <end position="137"/>
    </location>
</feature>
<evidence type="ECO:0000313" key="7">
    <source>
        <dbReference type="EMBL" id="CUO42271.1"/>
    </source>
</evidence>
<dbReference type="GO" id="GO:0016020">
    <property type="term" value="C:membrane"/>
    <property type="evidence" value="ECO:0007669"/>
    <property type="project" value="UniProtKB-SubCell"/>
</dbReference>
<feature type="transmembrane region" description="Helical" evidence="5">
    <location>
        <begin position="205"/>
        <end position="225"/>
    </location>
</feature>
<dbReference type="Pfam" id="PF04932">
    <property type="entry name" value="Wzy_C"/>
    <property type="match status" value="1"/>
</dbReference>
<protein>
    <submittedName>
        <fullName evidence="7">Lipid A core-O-antigen ligase and related enzymes</fullName>
    </submittedName>
</protein>
<proteinExistence type="predicted"/>
<keyword evidence="2 5" id="KW-0812">Transmembrane</keyword>
<feature type="transmembrane region" description="Helical" evidence="5">
    <location>
        <begin position="444"/>
        <end position="461"/>
    </location>
</feature>
<feature type="transmembrane region" description="Helical" evidence="5">
    <location>
        <begin position="149"/>
        <end position="169"/>
    </location>
</feature>
<evidence type="ECO:0000256" key="1">
    <source>
        <dbReference type="ARBA" id="ARBA00004141"/>
    </source>
</evidence>
<feature type="transmembrane region" description="Helical" evidence="5">
    <location>
        <begin position="20"/>
        <end position="44"/>
    </location>
</feature>
<evidence type="ECO:0000313" key="8">
    <source>
        <dbReference type="Proteomes" id="UP000095594"/>
    </source>
</evidence>
<dbReference type="PANTHER" id="PTHR37422">
    <property type="entry name" value="TEICHURONIC ACID BIOSYNTHESIS PROTEIN TUAE"/>
    <property type="match status" value="1"/>
</dbReference>
<sequence>MKILTKDSNSIIDNPRIAKLLIVLFLSSLFLIPFDDLPYITFLGGLGKRAAFYPFFAIIPIIAYISLIKRRIYISLTLEKYILIIFYIWICISTVVNFNNIMSSSYKGTSGISKSLIQIITLTFVITSSYCIELIISTKKVSLYTIRKFISLSLIPVTFVSLLEIFNMINLYDLSHILEIITYTINTALRGFVYGGRSRGVSAEASYLGMYCAFIFPWIISYLYTEKTKFKKVFFSFISLLILLIVIATKSRTATILILFELVSLFGLVLLFYSNIRIKFITTLIIILFSLCLFTFPKLLGSIKTSLSNRDNPIITENSQNIASSEYDVGSIVSSVTDSNNLSNIARSTMQNAAFKIGIDNPIFGVGLGQFAFNFSPYIQEDSLRSNEVKIWLDNSISTWPPVHSLYHRLFAESGLVGLLLYVSFVFIVCLKLLIKLIKSKKDILGMLLLISYSSIVIGSLTVDTLLIGQFWIMTPILILYTSDKLMIK</sequence>
<dbReference type="RefSeq" id="WP_055265296.1">
    <property type="nucleotide sequence ID" value="NZ_CABIXQ010000009.1"/>
</dbReference>
<evidence type="ECO:0000256" key="4">
    <source>
        <dbReference type="ARBA" id="ARBA00023136"/>
    </source>
</evidence>
<dbReference type="OrthoDB" id="1886387at2"/>
<evidence type="ECO:0000259" key="6">
    <source>
        <dbReference type="Pfam" id="PF04932"/>
    </source>
</evidence>
<feature type="transmembrane region" description="Helical" evidence="5">
    <location>
        <begin position="467"/>
        <end position="483"/>
    </location>
</feature>
<evidence type="ECO:0000256" key="3">
    <source>
        <dbReference type="ARBA" id="ARBA00022989"/>
    </source>
</evidence>
<evidence type="ECO:0000256" key="5">
    <source>
        <dbReference type="SAM" id="Phobius"/>
    </source>
</evidence>
<feature type="transmembrane region" description="Helical" evidence="5">
    <location>
        <begin position="254"/>
        <end position="273"/>
    </location>
</feature>
<feature type="transmembrane region" description="Helical" evidence="5">
    <location>
        <begin position="415"/>
        <end position="435"/>
    </location>
</feature>
<dbReference type="AlphaFoldDB" id="A0A174EXT0"/>
<reference evidence="7 8" key="1">
    <citation type="submission" date="2015-09" db="EMBL/GenBank/DDBJ databases">
        <authorList>
            <consortium name="Pathogen Informatics"/>
        </authorList>
    </citation>
    <scope>NUCLEOTIDE SEQUENCE [LARGE SCALE GENOMIC DNA]</scope>
    <source>
        <strain evidence="7 8">2789STDY5834856</strain>
    </source>
</reference>
<name>A0A174EXT0_9CLOT</name>
<keyword evidence="4 5" id="KW-0472">Membrane</keyword>
<evidence type="ECO:0000256" key="2">
    <source>
        <dbReference type="ARBA" id="ARBA00022692"/>
    </source>
</evidence>
<feature type="domain" description="O-antigen ligase-related" evidence="6">
    <location>
        <begin position="238"/>
        <end position="423"/>
    </location>
</feature>
<feature type="transmembrane region" description="Helical" evidence="5">
    <location>
        <begin position="232"/>
        <end position="248"/>
    </location>
</feature>
<dbReference type="GO" id="GO:0016874">
    <property type="term" value="F:ligase activity"/>
    <property type="evidence" value="ECO:0007669"/>
    <property type="project" value="UniProtKB-KW"/>
</dbReference>
<gene>
    <name evidence="7" type="ORF">ERS852471_01533</name>
</gene>
<feature type="transmembrane region" description="Helical" evidence="5">
    <location>
        <begin position="50"/>
        <end position="68"/>
    </location>
</feature>
<dbReference type="PANTHER" id="PTHR37422:SF17">
    <property type="entry name" value="O-ANTIGEN LIGASE"/>
    <property type="match status" value="1"/>
</dbReference>
<comment type="subcellular location">
    <subcellularLocation>
        <location evidence="1">Membrane</location>
        <topology evidence="1">Multi-pass membrane protein</topology>
    </subcellularLocation>
</comment>
<dbReference type="InterPro" id="IPR051533">
    <property type="entry name" value="WaaL-like"/>
</dbReference>
<keyword evidence="3 5" id="KW-1133">Transmembrane helix</keyword>
<keyword evidence="7" id="KW-0436">Ligase</keyword>